<dbReference type="NCBIfam" id="TIGR02281">
    <property type="entry name" value="clan_AA_DTGA"/>
    <property type="match status" value="1"/>
</dbReference>
<keyword evidence="1 4" id="KW-0378">Hydrolase</keyword>
<evidence type="ECO:0000259" key="3">
    <source>
        <dbReference type="PROSITE" id="PS50175"/>
    </source>
</evidence>
<dbReference type="InterPro" id="IPR034122">
    <property type="entry name" value="Retropepsin-like_bacterial"/>
</dbReference>
<dbReference type="InterPro" id="IPR001969">
    <property type="entry name" value="Aspartic_peptidase_AS"/>
</dbReference>
<dbReference type="GO" id="GO:0006508">
    <property type="term" value="P:proteolysis"/>
    <property type="evidence" value="ECO:0007669"/>
    <property type="project" value="UniProtKB-KW"/>
</dbReference>
<comment type="caution">
    <text evidence="4">The sequence shown here is derived from an EMBL/GenBank/DDBJ whole genome shotgun (WGS) entry which is preliminary data.</text>
</comment>
<evidence type="ECO:0000256" key="1">
    <source>
        <dbReference type="ARBA" id="ARBA00022801"/>
    </source>
</evidence>
<evidence type="ECO:0000256" key="2">
    <source>
        <dbReference type="SAM" id="MobiDB-lite"/>
    </source>
</evidence>
<dbReference type="RefSeq" id="WP_303544470.1">
    <property type="nucleotide sequence ID" value="NZ_JAUOTP010000008.1"/>
</dbReference>
<evidence type="ECO:0000313" key="5">
    <source>
        <dbReference type="Proteomes" id="UP001169764"/>
    </source>
</evidence>
<keyword evidence="5" id="KW-1185">Reference proteome</keyword>
<sequence length="216" mass="23217">MTTIETETPEPKKRRRMKPTSETLRRAARRTDISRKLRRRDVTSVMAGVALGVAGLMMPKAIDRHYATSARAAVASSDLSALPAVVEAPDPDAPISPTATSLRRATDGLFYATALINGQPVRFLVDTGASVVTLTEEDAKRLDIMPDSLTSGRAETANGRAVFGWTQIATVEVAGHRVEDVRAAVLSNDAGVSLLGQNLLARLGRVRMEKDKIIIG</sequence>
<dbReference type="GO" id="GO:0008233">
    <property type="term" value="F:peptidase activity"/>
    <property type="evidence" value="ECO:0007669"/>
    <property type="project" value="UniProtKB-KW"/>
</dbReference>
<gene>
    <name evidence="4" type="ORF">Q4F19_15805</name>
</gene>
<dbReference type="EC" id="3.4.23.-" evidence="4"/>
<dbReference type="Pfam" id="PF13975">
    <property type="entry name" value="gag-asp_proteas"/>
    <property type="match status" value="1"/>
</dbReference>
<feature type="domain" description="Peptidase A2" evidence="3">
    <location>
        <begin position="121"/>
        <end position="199"/>
    </location>
</feature>
<dbReference type="PROSITE" id="PS50175">
    <property type="entry name" value="ASP_PROT_RETROV"/>
    <property type="match status" value="1"/>
</dbReference>
<dbReference type="CDD" id="cd05483">
    <property type="entry name" value="retropepsin_like_bacteria"/>
    <property type="match status" value="1"/>
</dbReference>
<dbReference type="InterPro" id="IPR001995">
    <property type="entry name" value="Peptidase_A2_cat"/>
</dbReference>
<proteinExistence type="predicted"/>
<name>A0ABT8YBZ6_9SPHN</name>
<dbReference type="InterPro" id="IPR011969">
    <property type="entry name" value="Clan_AA_Asp_peptidase_C"/>
</dbReference>
<dbReference type="EMBL" id="JAUOTP010000008">
    <property type="protein sequence ID" value="MDO6415856.1"/>
    <property type="molecule type" value="Genomic_DNA"/>
</dbReference>
<organism evidence="4 5">
    <name type="scientific">Sphingomonas natans</name>
    <dbReference type="NCBI Taxonomy" id="3063330"/>
    <lineage>
        <taxon>Bacteria</taxon>
        <taxon>Pseudomonadati</taxon>
        <taxon>Pseudomonadota</taxon>
        <taxon>Alphaproteobacteria</taxon>
        <taxon>Sphingomonadales</taxon>
        <taxon>Sphingomonadaceae</taxon>
        <taxon>Sphingomonas</taxon>
    </lineage>
</organism>
<dbReference type="Proteomes" id="UP001169764">
    <property type="component" value="Unassembled WGS sequence"/>
</dbReference>
<accession>A0ABT8YBZ6</accession>
<feature type="compositionally biased region" description="Basic and acidic residues" evidence="2">
    <location>
        <begin position="23"/>
        <end position="34"/>
    </location>
</feature>
<dbReference type="SUPFAM" id="SSF50630">
    <property type="entry name" value="Acid proteases"/>
    <property type="match status" value="1"/>
</dbReference>
<reference evidence="4" key="1">
    <citation type="submission" date="2023-07" db="EMBL/GenBank/DDBJ databases">
        <authorList>
            <person name="Kim M."/>
        </authorList>
    </citation>
    <scope>NUCLEOTIDE SEQUENCE</scope>
    <source>
        <strain evidence="4">BIUV-7</strain>
    </source>
</reference>
<feature type="region of interest" description="Disordered" evidence="2">
    <location>
        <begin position="1"/>
        <end position="34"/>
    </location>
</feature>
<protein>
    <submittedName>
        <fullName evidence="4">TIGR02281 family clan AA aspartic protease</fullName>
        <ecNumber evidence="4">3.4.23.-</ecNumber>
    </submittedName>
</protein>
<dbReference type="InterPro" id="IPR021109">
    <property type="entry name" value="Peptidase_aspartic_dom_sf"/>
</dbReference>
<evidence type="ECO:0000313" key="4">
    <source>
        <dbReference type="EMBL" id="MDO6415856.1"/>
    </source>
</evidence>
<keyword evidence="4" id="KW-0645">Protease</keyword>
<dbReference type="Gene3D" id="2.40.70.10">
    <property type="entry name" value="Acid Proteases"/>
    <property type="match status" value="1"/>
</dbReference>
<dbReference type="PROSITE" id="PS00141">
    <property type="entry name" value="ASP_PROTEASE"/>
    <property type="match status" value="1"/>
</dbReference>